<evidence type="ECO:0000256" key="4">
    <source>
        <dbReference type="ARBA" id="ARBA00022481"/>
    </source>
</evidence>
<dbReference type="InterPro" id="IPR018247">
    <property type="entry name" value="EF_Hand_1_Ca_BS"/>
</dbReference>
<keyword evidence="4" id="KW-0488">Methylation</keyword>
<dbReference type="PROSITE" id="PS00018">
    <property type="entry name" value="EF_HAND_1"/>
    <property type="match status" value="1"/>
</dbReference>
<dbReference type="Pfam" id="PF07963">
    <property type="entry name" value="N_methyl"/>
    <property type="match status" value="1"/>
</dbReference>
<comment type="subcellular location">
    <subcellularLocation>
        <location evidence="1">Cell inner membrane</location>
        <topology evidence="1">Single-pass membrane protein</topology>
    </subcellularLocation>
</comment>
<keyword evidence="6 11" id="KW-0812">Transmembrane</keyword>
<feature type="transmembrane region" description="Helical" evidence="11">
    <location>
        <begin position="12"/>
        <end position="36"/>
    </location>
</feature>
<dbReference type="GO" id="GO:0015627">
    <property type="term" value="C:type II protein secretion system complex"/>
    <property type="evidence" value="ECO:0007669"/>
    <property type="project" value="InterPro"/>
</dbReference>
<keyword evidence="8 11" id="KW-0472">Membrane</keyword>
<evidence type="ECO:0000256" key="3">
    <source>
        <dbReference type="ARBA" id="ARBA00022475"/>
    </source>
</evidence>
<evidence type="ECO:0000256" key="11">
    <source>
        <dbReference type="SAM" id="Phobius"/>
    </source>
</evidence>
<evidence type="ECO:0000256" key="7">
    <source>
        <dbReference type="ARBA" id="ARBA00022989"/>
    </source>
</evidence>
<dbReference type="EMBL" id="LUTY01002758">
    <property type="protein sequence ID" value="OAD19544.1"/>
    <property type="molecule type" value="Genomic_DNA"/>
</dbReference>
<dbReference type="AlphaFoldDB" id="A0A176RUX5"/>
<dbReference type="GO" id="GO:0015628">
    <property type="term" value="P:protein secretion by the type II secretion system"/>
    <property type="evidence" value="ECO:0007669"/>
    <property type="project" value="InterPro"/>
</dbReference>
<evidence type="ECO:0000256" key="8">
    <source>
        <dbReference type="ARBA" id="ARBA00023136"/>
    </source>
</evidence>
<dbReference type="InterPro" id="IPR022346">
    <property type="entry name" value="T2SS_GspH"/>
</dbReference>
<sequence length="194" mass="20758">MLIKKQTGFTLIEAMVTLSILTILIAIGIPGLIGFLQDNRLTTDTNTLVATLNYGRGEAITRNRAVNLTAISPGDSSNEWGPGWTIWSDFDNDGRIDNCITPPTNCVDFNGDGTVDDTEIIREIKPGGATMIDGPNSITGISLAEVHASLKSSTLSYRGNGTLAVNLGLSVNIAFTLCDKRTGEKGRKIEISRT</sequence>
<evidence type="ECO:0000256" key="1">
    <source>
        <dbReference type="ARBA" id="ARBA00004377"/>
    </source>
</evidence>
<comment type="similarity">
    <text evidence="9">Belongs to the GSP H family.</text>
</comment>
<evidence type="ECO:0000259" key="12">
    <source>
        <dbReference type="Pfam" id="PF12019"/>
    </source>
</evidence>
<reference evidence="13 14" key="1">
    <citation type="submission" date="2016-05" db="EMBL/GenBank/DDBJ databases">
        <title>Single-cell genome of chain-forming Candidatus Thiomargarita nelsonii and comparison to other large sulfur-oxidizing bacteria.</title>
        <authorList>
            <person name="Winkel M."/>
            <person name="Salman V."/>
            <person name="Woyke T."/>
            <person name="Schulz-Vogt H."/>
            <person name="Richter M."/>
            <person name="Flood B."/>
            <person name="Bailey J."/>
            <person name="Amann R."/>
            <person name="Mussmann M."/>
        </authorList>
    </citation>
    <scope>NUCLEOTIDE SEQUENCE [LARGE SCALE GENOMIC DNA]</scope>
    <source>
        <strain evidence="13 14">THI036</strain>
    </source>
</reference>
<name>A0A176RUX5_9GAMM</name>
<dbReference type="InterPro" id="IPR012902">
    <property type="entry name" value="N_methyl_site"/>
</dbReference>
<evidence type="ECO:0000256" key="9">
    <source>
        <dbReference type="ARBA" id="ARBA00025772"/>
    </source>
</evidence>
<dbReference type="SUPFAM" id="SSF54523">
    <property type="entry name" value="Pili subunits"/>
    <property type="match status" value="1"/>
</dbReference>
<dbReference type="NCBIfam" id="TIGR02532">
    <property type="entry name" value="IV_pilin_GFxxxE"/>
    <property type="match status" value="1"/>
</dbReference>
<dbReference type="Pfam" id="PF12019">
    <property type="entry name" value="GspH"/>
    <property type="match status" value="1"/>
</dbReference>
<evidence type="ECO:0000256" key="2">
    <source>
        <dbReference type="ARBA" id="ARBA00021549"/>
    </source>
</evidence>
<organism evidence="13 14">
    <name type="scientific">Candidatus Thiomargarita nelsonii</name>
    <dbReference type="NCBI Taxonomy" id="1003181"/>
    <lineage>
        <taxon>Bacteria</taxon>
        <taxon>Pseudomonadati</taxon>
        <taxon>Pseudomonadota</taxon>
        <taxon>Gammaproteobacteria</taxon>
        <taxon>Thiotrichales</taxon>
        <taxon>Thiotrichaceae</taxon>
        <taxon>Thiomargarita</taxon>
    </lineage>
</organism>
<keyword evidence="14" id="KW-1185">Reference proteome</keyword>
<feature type="non-terminal residue" evidence="13">
    <location>
        <position position="194"/>
    </location>
</feature>
<dbReference type="Proteomes" id="UP000076962">
    <property type="component" value="Unassembled WGS sequence"/>
</dbReference>
<dbReference type="PROSITE" id="PS00409">
    <property type="entry name" value="PROKAR_NTER_METHYL"/>
    <property type="match status" value="1"/>
</dbReference>
<evidence type="ECO:0000256" key="5">
    <source>
        <dbReference type="ARBA" id="ARBA00022519"/>
    </source>
</evidence>
<protein>
    <recommendedName>
        <fullName evidence="2">Type II secretion system protein H</fullName>
    </recommendedName>
    <alternativeName>
        <fullName evidence="10">General secretion pathway protein H</fullName>
    </alternativeName>
</protein>
<dbReference type="InterPro" id="IPR045584">
    <property type="entry name" value="Pilin-like"/>
</dbReference>
<accession>A0A176RUX5</accession>
<gene>
    <name evidence="13" type="ORF">THIOM_004812</name>
</gene>
<evidence type="ECO:0000313" key="14">
    <source>
        <dbReference type="Proteomes" id="UP000076962"/>
    </source>
</evidence>
<proteinExistence type="inferred from homology"/>
<dbReference type="GO" id="GO:0005886">
    <property type="term" value="C:plasma membrane"/>
    <property type="evidence" value="ECO:0007669"/>
    <property type="project" value="UniProtKB-SubCell"/>
</dbReference>
<evidence type="ECO:0000313" key="13">
    <source>
        <dbReference type="EMBL" id="OAD19544.1"/>
    </source>
</evidence>
<comment type="caution">
    <text evidence="13">The sequence shown here is derived from an EMBL/GenBank/DDBJ whole genome shotgun (WGS) entry which is preliminary data.</text>
</comment>
<evidence type="ECO:0000256" key="10">
    <source>
        <dbReference type="ARBA" id="ARBA00030775"/>
    </source>
</evidence>
<keyword evidence="3" id="KW-1003">Cell membrane</keyword>
<dbReference type="Gene3D" id="3.55.40.10">
    <property type="entry name" value="minor pseudopilin epsh domain"/>
    <property type="match status" value="1"/>
</dbReference>
<feature type="domain" description="General secretion pathway GspH" evidence="12">
    <location>
        <begin position="45"/>
        <end position="193"/>
    </location>
</feature>
<keyword evidence="5" id="KW-0997">Cell inner membrane</keyword>
<evidence type="ECO:0000256" key="6">
    <source>
        <dbReference type="ARBA" id="ARBA00022692"/>
    </source>
</evidence>
<keyword evidence="7 11" id="KW-1133">Transmembrane helix</keyword>